<evidence type="ECO:0000313" key="2">
    <source>
        <dbReference type="Proteomes" id="UP000717328"/>
    </source>
</evidence>
<evidence type="ECO:0000313" key="1">
    <source>
        <dbReference type="EMBL" id="KAG5649430.1"/>
    </source>
</evidence>
<name>A0A9P7GHM1_9AGAR</name>
<reference evidence="1" key="1">
    <citation type="submission" date="2021-02" db="EMBL/GenBank/DDBJ databases">
        <authorList>
            <person name="Nieuwenhuis M."/>
            <person name="Van De Peppel L.J.J."/>
        </authorList>
    </citation>
    <scope>NUCLEOTIDE SEQUENCE</scope>
    <source>
        <strain evidence="1">D49</strain>
    </source>
</reference>
<dbReference type="AlphaFoldDB" id="A0A9P7GHM1"/>
<organism evidence="1 2">
    <name type="scientific">Sphagnurus paluster</name>
    <dbReference type="NCBI Taxonomy" id="117069"/>
    <lineage>
        <taxon>Eukaryota</taxon>
        <taxon>Fungi</taxon>
        <taxon>Dikarya</taxon>
        <taxon>Basidiomycota</taxon>
        <taxon>Agaricomycotina</taxon>
        <taxon>Agaricomycetes</taxon>
        <taxon>Agaricomycetidae</taxon>
        <taxon>Agaricales</taxon>
        <taxon>Tricholomatineae</taxon>
        <taxon>Lyophyllaceae</taxon>
        <taxon>Sphagnurus</taxon>
    </lineage>
</organism>
<sequence>MSTAAKKVTITYADVVHSINAPEVQEDLDNACEQMALTALRLIENFDFITKQLHTIDLLRLSSPFNPHWISLRKQFMDILWHFRSNAGFISGRLKMFCTVVLPLAARNISTSRAYDEKLQVLKSFVNISADHASITRNLAGNAMKFNHALNTFHTDFLKFVSERAVTGQRELRELSQKLTELESEVRQ</sequence>
<keyword evidence="2" id="KW-1185">Reference proteome</keyword>
<comment type="caution">
    <text evidence="1">The sequence shown here is derived from an EMBL/GenBank/DDBJ whole genome shotgun (WGS) entry which is preliminary data.</text>
</comment>
<dbReference type="Proteomes" id="UP000717328">
    <property type="component" value="Unassembled WGS sequence"/>
</dbReference>
<gene>
    <name evidence="1" type="ORF">H0H81_003917</name>
</gene>
<accession>A0A9P7GHM1</accession>
<proteinExistence type="predicted"/>
<dbReference type="EMBL" id="JABCKI010001016">
    <property type="protein sequence ID" value="KAG5649430.1"/>
    <property type="molecule type" value="Genomic_DNA"/>
</dbReference>
<dbReference type="OrthoDB" id="2836601at2759"/>
<reference evidence="1" key="2">
    <citation type="submission" date="2021-10" db="EMBL/GenBank/DDBJ databases">
        <title>Phylogenomics reveals ancestral predisposition of the termite-cultivated fungus Termitomyces towards a domesticated lifestyle.</title>
        <authorList>
            <person name="Auxier B."/>
            <person name="Grum-Grzhimaylo A."/>
            <person name="Cardenas M.E."/>
            <person name="Lodge J.D."/>
            <person name="Laessoe T."/>
            <person name="Pedersen O."/>
            <person name="Smith M.E."/>
            <person name="Kuyper T.W."/>
            <person name="Franco-Molano E.A."/>
            <person name="Baroni T.J."/>
            <person name="Aanen D.K."/>
        </authorList>
    </citation>
    <scope>NUCLEOTIDE SEQUENCE</scope>
    <source>
        <strain evidence="1">D49</strain>
    </source>
</reference>
<protein>
    <submittedName>
        <fullName evidence="1">Uncharacterized protein</fullName>
    </submittedName>
</protein>